<dbReference type="PIRSF" id="PIRSF000103">
    <property type="entry name" value="HIBADH"/>
    <property type="match status" value="1"/>
</dbReference>
<sequence length="293" mass="30281">MNVAFVGLGTMGSPMVMNLLSAGHSVSVHNRTRAKEQSVVEAGAIATSSPQQAATDADIIITCVSDSPDVEAVILGESGVIHGATSGSLIVDMSTISPGVTQRIAKTLAQKDIQMIDAPVSGGSEGAQKGTLSIMIGGAEADVEKARPVLEAIGSTVTHVGPIGAGQTTKAINQIIAAGTYWGVAEGIALGLKAELDMDKVIQAVGSGASASWCLTNRSDNMINNRYPLGFRVRLHQKDLAIALQTARELNLPLPMAAYVEQMENGLIANGHGDEDLSAIARIVREMGGISDD</sequence>
<name>A0A2W4UR29_9CYAN</name>
<dbReference type="SUPFAM" id="SSF48179">
    <property type="entry name" value="6-phosphogluconate dehydrogenase C-terminal domain-like"/>
    <property type="match status" value="1"/>
</dbReference>
<dbReference type="Gene3D" id="1.10.1040.10">
    <property type="entry name" value="N-(1-d-carboxylethyl)-l-norvaline Dehydrogenase, domain 2"/>
    <property type="match status" value="1"/>
</dbReference>
<comment type="caution">
    <text evidence="7">The sequence shown here is derived from an EMBL/GenBank/DDBJ whole genome shotgun (WGS) entry which is preliminary data.</text>
</comment>
<dbReference type="InterPro" id="IPR013328">
    <property type="entry name" value="6PGD_dom2"/>
</dbReference>
<dbReference type="SUPFAM" id="SSF51735">
    <property type="entry name" value="NAD(P)-binding Rossmann-fold domains"/>
    <property type="match status" value="1"/>
</dbReference>
<dbReference type="Pfam" id="PF03446">
    <property type="entry name" value="NAD_binding_2"/>
    <property type="match status" value="1"/>
</dbReference>
<proteinExistence type="inferred from homology"/>
<keyword evidence="3" id="KW-0520">NAD</keyword>
<gene>
    <name evidence="7" type="ORF">DCF25_04885</name>
</gene>
<evidence type="ECO:0000259" key="6">
    <source>
        <dbReference type="Pfam" id="PF14833"/>
    </source>
</evidence>
<dbReference type="EMBL" id="QBMC01000019">
    <property type="protein sequence ID" value="PZO21677.1"/>
    <property type="molecule type" value="Genomic_DNA"/>
</dbReference>
<dbReference type="AlphaFoldDB" id="A0A2W4UR29"/>
<feature type="domain" description="6-phosphogluconate dehydrogenase NADP-binding" evidence="5">
    <location>
        <begin position="2"/>
        <end position="161"/>
    </location>
</feature>
<evidence type="ECO:0000313" key="8">
    <source>
        <dbReference type="Proteomes" id="UP000249354"/>
    </source>
</evidence>
<dbReference type="InterPro" id="IPR036291">
    <property type="entry name" value="NAD(P)-bd_dom_sf"/>
</dbReference>
<dbReference type="Pfam" id="PF14833">
    <property type="entry name" value="NAD_binding_11"/>
    <property type="match status" value="1"/>
</dbReference>
<dbReference type="GO" id="GO:0016491">
    <property type="term" value="F:oxidoreductase activity"/>
    <property type="evidence" value="ECO:0007669"/>
    <property type="project" value="UniProtKB-KW"/>
</dbReference>
<comment type="similarity">
    <text evidence="1">Belongs to the HIBADH-related family.</text>
</comment>
<keyword evidence="2" id="KW-0560">Oxidoreductase</keyword>
<dbReference type="PANTHER" id="PTHR43060:SF15">
    <property type="entry name" value="3-HYDROXYISOBUTYRATE DEHYDROGENASE-LIKE 1, MITOCHONDRIAL-RELATED"/>
    <property type="match status" value="1"/>
</dbReference>
<reference evidence="8" key="1">
    <citation type="submission" date="2018-04" db="EMBL/GenBank/DDBJ databases">
        <authorList>
            <person name="Cornet L."/>
        </authorList>
    </citation>
    <scope>NUCLEOTIDE SEQUENCE [LARGE SCALE GENOMIC DNA]</scope>
</reference>
<dbReference type="InterPro" id="IPR006115">
    <property type="entry name" value="6PGDH_NADP-bd"/>
</dbReference>
<dbReference type="Gene3D" id="3.40.50.720">
    <property type="entry name" value="NAD(P)-binding Rossmann-like Domain"/>
    <property type="match status" value="1"/>
</dbReference>
<feature type="domain" description="3-hydroxyisobutyrate dehydrogenase-like NAD-binding" evidence="6">
    <location>
        <begin position="164"/>
        <end position="283"/>
    </location>
</feature>
<evidence type="ECO:0000256" key="2">
    <source>
        <dbReference type="ARBA" id="ARBA00023002"/>
    </source>
</evidence>
<reference evidence="7 8" key="2">
    <citation type="submission" date="2018-06" db="EMBL/GenBank/DDBJ databases">
        <title>Metagenomic assembly of (sub)arctic Cyanobacteria and their associated microbiome from non-axenic cultures.</title>
        <authorList>
            <person name="Baurain D."/>
        </authorList>
    </citation>
    <scope>NUCLEOTIDE SEQUENCE [LARGE SCALE GENOMIC DNA]</scope>
    <source>
        <strain evidence="7">ULC129bin1</strain>
    </source>
</reference>
<feature type="active site" evidence="4">
    <location>
        <position position="170"/>
    </location>
</feature>
<dbReference type="PROSITE" id="PS00895">
    <property type="entry name" value="3_HYDROXYISOBUT_DH"/>
    <property type="match status" value="1"/>
</dbReference>
<evidence type="ECO:0000256" key="4">
    <source>
        <dbReference type="PIRSR" id="PIRSR000103-1"/>
    </source>
</evidence>
<dbReference type="InterPro" id="IPR029154">
    <property type="entry name" value="HIBADH-like_NADP-bd"/>
</dbReference>
<protein>
    <submittedName>
        <fullName evidence="7">NAD(P)-dependent oxidoreductase</fullName>
    </submittedName>
</protein>
<dbReference type="GO" id="GO:0051287">
    <property type="term" value="F:NAD binding"/>
    <property type="evidence" value="ECO:0007669"/>
    <property type="project" value="InterPro"/>
</dbReference>
<dbReference type="Proteomes" id="UP000249354">
    <property type="component" value="Unassembled WGS sequence"/>
</dbReference>
<evidence type="ECO:0000256" key="1">
    <source>
        <dbReference type="ARBA" id="ARBA00009080"/>
    </source>
</evidence>
<dbReference type="PANTHER" id="PTHR43060">
    <property type="entry name" value="3-HYDROXYISOBUTYRATE DEHYDROGENASE-LIKE 1, MITOCHONDRIAL-RELATED"/>
    <property type="match status" value="1"/>
</dbReference>
<dbReference type="GO" id="GO:0016054">
    <property type="term" value="P:organic acid catabolic process"/>
    <property type="evidence" value="ECO:0007669"/>
    <property type="project" value="UniProtKB-ARBA"/>
</dbReference>
<dbReference type="InterPro" id="IPR015815">
    <property type="entry name" value="HIBADH-related"/>
</dbReference>
<dbReference type="InterPro" id="IPR008927">
    <property type="entry name" value="6-PGluconate_DH-like_C_sf"/>
</dbReference>
<evidence type="ECO:0000259" key="5">
    <source>
        <dbReference type="Pfam" id="PF03446"/>
    </source>
</evidence>
<dbReference type="GO" id="GO:0050661">
    <property type="term" value="F:NADP binding"/>
    <property type="evidence" value="ECO:0007669"/>
    <property type="project" value="InterPro"/>
</dbReference>
<evidence type="ECO:0000313" key="7">
    <source>
        <dbReference type="EMBL" id="PZO21677.1"/>
    </source>
</evidence>
<dbReference type="InterPro" id="IPR002204">
    <property type="entry name" value="3-OH-isobutyrate_DH-rel_CS"/>
</dbReference>
<organism evidence="7 8">
    <name type="scientific">Leptolyngbya foveolarum</name>
    <dbReference type="NCBI Taxonomy" id="47253"/>
    <lineage>
        <taxon>Bacteria</taxon>
        <taxon>Bacillati</taxon>
        <taxon>Cyanobacteriota</taxon>
        <taxon>Cyanophyceae</taxon>
        <taxon>Leptolyngbyales</taxon>
        <taxon>Leptolyngbyaceae</taxon>
        <taxon>Leptolyngbya group</taxon>
        <taxon>Leptolyngbya</taxon>
    </lineage>
</organism>
<evidence type="ECO:0000256" key="3">
    <source>
        <dbReference type="ARBA" id="ARBA00023027"/>
    </source>
</evidence>
<accession>A0A2W4UR29</accession>